<feature type="compositionally biased region" description="Polar residues" evidence="2">
    <location>
        <begin position="76"/>
        <end position="99"/>
    </location>
</feature>
<proteinExistence type="predicted"/>
<feature type="compositionally biased region" description="Basic and acidic residues" evidence="2">
    <location>
        <begin position="113"/>
        <end position="124"/>
    </location>
</feature>
<name>A0A0C9PHU0_9HYME</name>
<feature type="region of interest" description="Disordered" evidence="2">
    <location>
        <begin position="60"/>
        <end position="132"/>
    </location>
</feature>
<dbReference type="PROSITE" id="PS51968">
    <property type="entry name" value="GRH_CP2_DB"/>
    <property type="match status" value="1"/>
</dbReference>
<feature type="compositionally biased region" description="Polar residues" evidence="2">
    <location>
        <begin position="190"/>
        <end position="211"/>
    </location>
</feature>
<feature type="domain" description="Grh/CP2 DB" evidence="3">
    <location>
        <begin position="297"/>
        <end position="526"/>
    </location>
</feature>
<dbReference type="PANTHER" id="PTHR11037:SF21">
    <property type="entry name" value="GEMINI, ISOFORM C"/>
    <property type="match status" value="1"/>
</dbReference>
<organism evidence="4">
    <name type="scientific">Fopius arisanus</name>
    <dbReference type="NCBI Taxonomy" id="64838"/>
    <lineage>
        <taxon>Eukaryota</taxon>
        <taxon>Metazoa</taxon>
        <taxon>Ecdysozoa</taxon>
        <taxon>Arthropoda</taxon>
        <taxon>Hexapoda</taxon>
        <taxon>Insecta</taxon>
        <taxon>Pterygota</taxon>
        <taxon>Neoptera</taxon>
        <taxon>Endopterygota</taxon>
        <taxon>Hymenoptera</taxon>
        <taxon>Apocrita</taxon>
        <taxon>Ichneumonoidea</taxon>
        <taxon>Braconidae</taxon>
        <taxon>Opiinae</taxon>
        <taxon>Fopius</taxon>
    </lineage>
</organism>
<dbReference type="GO" id="GO:0001228">
    <property type="term" value="F:DNA-binding transcription activator activity, RNA polymerase II-specific"/>
    <property type="evidence" value="ECO:0007669"/>
    <property type="project" value="TreeGrafter"/>
</dbReference>
<reference evidence="4" key="1">
    <citation type="submission" date="2015-01" db="EMBL/GenBank/DDBJ databases">
        <title>Transcriptome Assembly of Fopius arisanus.</title>
        <authorList>
            <person name="Geib S."/>
        </authorList>
    </citation>
    <scope>NUCLEOTIDE SEQUENCE</scope>
</reference>
<evidence type="ECO:0000256" key="2">
    <source>
        <dbReference type="SAM" id="MobiDB-lite"/>
    </source>
</evidence>
<protein>
    <submittedName>
        <fullName evidence="4">Ubp1_1 protein</fullName>
    </submittedName>
</protein>
<evidence type="ECO:0000256" key="1">
    <source>
        <dbReference type="PROSITE-ProRule" id="PRU01313"/>
    </source>
</evidence>
<gene>
    <name evidence="4" type="primary">Ubp1_1</name>
    <name evidence="4" type="ORF">g.53641</name>
</gene>
<evidence type="ECO:0000313" key="4">
    <source>
        <dbReference type="EMBL" id="JAG70210.1"/>
    </source>
</evidence>
<comment type="subcellular location">
    <subcellularLocation>
        <location evidence="1">Nucleus</location>
    </subcellularLocation>
</comment>
<dbReference type="Pfam" id="PF04516">
    <property type="entry name" value="CP2"/>
    <property type="match status" value="1"/>
</dbReference>
<feature type="region of interest" description="Disordered" evidence="2">
    <location>
        <begin position="474"/>
        <end position="493"/>
    </location>
</feature>
<dbReference type="GO" id="GO:0000978">
    <property type="term" value="F:RNA polymerase II cis-regulatory region sequence-specific DNA binding"/>
    <property type="evidence" value="ECO:0007669"/>
    <property type="project" value="TreeGrafter"/>
</dbReference>
<feature type="region of interest" description="Disordered" evidence="2">
    <location>
        <begin position="189"/>
        <end position="260"/>
    </location>
</feature>
<dbReference type="PANTHER" id="PTHR11037">
    <property type="entry name" value="TRANSCRIPTION FACTOR CP2"/>
    <property type="match status" value="1"/>
</dbReference>
<keyword evidence="1" id="KW-0539">Nucleus</keyword>
<accession>A0A0C9PHU0</accession>
<sequence length="528" mass="58405">MELQVMMEASTETLNGTVWLGHSPSPPYQRLSPVRHEGRDVITQQVSMGYHVSESDILWHGKRESPKNSPDADDQLPSTGGSRGNSPTSVQSFNQSSNGLKRRSTEANQSIGELDRKHARKDGSIRSNGSAQWPSLQVEELAEDLVADFDNALSAMAANDLANAVESYDISEALLELPSLIVFKQEAPSPENQANNPNLNHVTQRNINGPQSGMGLPAEPDSNNNNNSATTTNNPAASKAHDSNTNGGNNSRNSAGAFREQSTSLHQLLYSGNEEYPLISSSGNHVSSSQQGNEFNEDSRFQYVLAAATSIATKLNEETLTYLNQGQSYEIKLKKLGDLSAYRGKILKSSIRICFHERRLQYREKEQMLGWQKTRPGERLLEVDVPLSYGMMDVSQNSTLKNSVEFMWDPTKEVGVYIKVNCISTEFTPKKHGGEKGVPFRIQVETKLPEGPRLHAASCQIKVFKLKGADRKHKQDRDKILRRPAHEQDNYQPSYDCTVLSDIPLELLTPANVESQNEGSTYAVADAM</sequence>
<dbReference type="AlphaFoldDB" id="A0A0C9PHU0"/>
<feature type="compositionally biased region" description="Low complexity" evidence="2">
    <location>
        <begin position="222"/>
        <end position="256"/>
    </location>
</feature>
<keyword evidence="1" id="KW-0238">DNA-binding</keyword>
<dbReference type="GO" id="GO:0005634">
    <property type="term" value="C:nucleus"/>
    <property type="evidence" value="ECO:0007669"/>
    <property type="project" value="UniProtKB-SubCell"/>
</dbReference>
<dbReference type="InterPro" id="IPR040167">
    <property type="entry name" value="TF_CP2-like"/>
</dbReference>
<dbReference type="InterPro" id="IPR007604">
    <property type="entry name" value="CP2"/>
</dbReference>
<dbReference type="EMBL" id="GBYB01000443">
    <property type="protein sequence ID" value="JAG70210.1"/>
    <property type="molecule type" value="Transcribed_RNA"/>
</dbReference>
<evidence type="ECO:0000259" key="3">
    <source>
        <dbReference type="PROSITE" id="PS51968"/>
    </source>
</evidence>
<feature type="compositionally biased region" description="Basic and acidic residues" evidence="2">
    <location>
        <begin position="474"/>
        <end position="489"/>
    </location>
</feature>